<evidence type="ECO:0000256" key="2">
    <source>
        <dbReference type="SAM" id="Phobius"/>
    </source>
</evidence>
<proteinExistence type="predicted"/>
<evidence type="ECO:0000313" key="3">
    <source>
        <dbReference type="EMBL" id="MCH7409524.1"/>
    </source>
</evidence>
<evidence type="ECO:0000313" key="4">
    <source>
        <dbReference type="Proteomes" id="UP001165489"/>
    </source>
</evidence>
<dbReference type="PANTHER" id="PTHR34219">
    <property type="entry name" value="IRON-REGULATED INNER MEMBRANE PROTEIN-RELATED"/>
    <property type="match status" value="1"/>
</dbReference>
<evidence type="ECO:0000256" key="1">
    <source>
        <dbReference type="SAM" id="MobiDB-lite"/>
    </source>
</evidence>
<dbReference type="InterPro" id="IPR005625">
    <property type="entry name" value="PepSY-ass_TM"/>
</dbReference>
<feature type="transmembrane region" description="Helical" evidence="2">
    <location>
        <begin position="189"/>
        <end position="217"/>
    </location>
</feature>
<accession>A0ABS9UZX6</accession>
<feature type="transmembrane region" description="Helical" evidence="2">
    <location>
        <begin position="492"/>
        <end position="513"/>
    </location>
</feature>
<reference evidence="3" key="1">
    <citation type="submission" date="2022-03" db="EMBL/GenBank/DDBJ databases">
        <title>De novo assembled genomes of Belliella spp. (Cyclobacteriaceae) strains.</title>
        <authorList>
            <person name="Szabo A."/>
            <person name="Korponai K."/>
            <person name="Felfoldi T."/>
        </authorList>
    </citation>
    <scope>NUCLEOTIDE SEQUENCE</scope>
    <source>
        <strain evidence="3">DSM 111904</strain>
    </source>
</reference>
<keyword evidence="2" id="KW-1133">Transmembrane helix</keyword>
<feature type="transmembrane region" description="Helical" evidence="2">
    <location>
        <begin position="355"/>
        <end position="377"/>
    </location>
</feature>
<dbReference type="RefSeq" id="WP_241347870.1">
    <property type="nucleotide sequence ID" value="NZ_JAKZGP010000018.1"/>
</dbReference>
<name>A0ABS9UZX6_9BACT</name>
<sequence>MNIRNYNILFHTHTISGIIISAALYVIFFAGSYSFFRDDIEAWERNEPAKESVFLETDINALVENLAIAHDLKFRDITLSQHKISQRINVSLSAPKDTLDESRQRAAFFYMNLNDYSTSEYKNAYTLGEFLYRLHFFAQLNLYGRSGYLFAGIVSFFFLFALITGVWIHWDKIISNFYLFRPKAKLKNLWTDAHTALGIIGLPYQFIFALTGVFLIIGTTVLAPPVLSIIYKGDQESMYADMGFGLPAYKPSFQSLDNVPDLNFYVEEVQKSWGEFDLRSISLFAYGDQNMRIIIEGVPLPASKFTGKGKAIFKAGDLAPEYEVDPYGPSSYLQGSNDVLRKLHFGDFGGLGLRIVYFILGLVSCVVILSGVLIWLVARDKKSTPDIKRKFNKWLVWIYLAICLGMYPVTAISFLAVKLWMSNSGLSPMEFIYHWYFYGWLIISISLVALRDNFKITKWSMLSGAILGLAIPISNGYQTGNWLWKTFNSDQIQIYTVDMLWLLTSILSFWAAYMMHKKDNSTSPVEHNDNQTTKLKEKSVKYQNV</sequence>
<keyword evidence="2" id="KW-0472">Membrane</keyword>
<dbReference type="Proteomes" id="UP001165489">
    <property type="component" value="Unassembled WGS sequence"/>
</dbReference>
<feature type="transmembrane region" description="Helical" evidence="2">
    <location>
        <begin position="12"/>
        <end position="36"/>
    </location>
</feature>
<dbReference type="Pfam" id="PF03929">
    <property type="entry name" value="PepSY_TM"/>
    <property type="match status" value="1"/>
</dbReference>
<dbReference type="PANTHER" id="PTHR34219:SF4">
    <property type="entry name" value="PEPSY DOMAIN-CONTAINING PROTEIN"/>
    <property type="match status" value="1"/>
</dbReference>
<organism evidence="3 4">
    <name type="scientific">Belliella filtrata</name>
    <dbReference type="NCBI Taxonomy" id="2923435"/>
    <lineage>
        <taxon>Bacteria</taxon>
        <taxon>Pseudomonadati</taxon>
        <taxon>Bacteroidota</taxon>
        <taxon>Cytophagia</taxon>
        <taxon>Cytophagales</taxon>
        <taxon>Cyclobacteriaceae</taxon>
        <taxon>Belliella</taxon>
    </lineage>
</organism>
<dbReference type="EMBL" id="JAKZGP010000018">
    <property type="protein sequence ID" value="MCH7409524.1"/>
    <property type="molecule type" value="Genomic_DNA"/>
</dbReference>
<feature type="transmembrane region" description="Helical" evidence="2">
    <location>
        <begin position="148"/>
        <end position="168"/>
    </location>
</feature>
<feature type="transmembrane region" description="Helical" evidence="2">
    <location>
        <begin position="462"/>
        <end position="480"/>
    </location>
</feature>
<keyword evidence="4" id="KW-1185">Reference proteome</keyword>
<comment type="caution">
    <text evidence="3">The sequence shown here is derived from an EMBL/GenBank/DDBJ whole genome shotgun (WGS) entry which is preliminary data.</text>
</comment>
<feature type="region of interest" description="Disordered" evidence="1">
    <location>
        <begin position="520"/>
        <end position="545"/>
    </location>
</feature>
<feature type="transmembrane region" description="Helical" evidence="2">
    <location>
        <begin position="397"/>
        <end position="420"/>
    </location>
</feature>
<gene>
    <name evidence="3" type="ORF">MM239_08965</name>
</gene>
<keyword evidence="2" id="KW-0812">Transmembrane</keyword>
<protein>
    <submittedName>
        <fullName evidence="3">PepSY domain-containing protein</fullName>
    </submittedName>
</protein>
<feature type="transmembrane region" description="Helical" evidence="2">
    <location>
        <begin position="432"/>
        <end position="450"/>
    </location>
</feature>